<keyword evidence="2" id="KW-1185">Reference proteome</keyword>
<comment type="caution">
    <text evidence="1">The sequence shown here is derived from an EMBL/GenBank/DDBJ whole genome shotgun (WGS) entry which is preliminary data.</text>
</comment>
<gene>
    <name evidence="1" type="ORF">bsdtw1_03587</name>
</gene>
<name>A0A6V8SJP8_9CLOT</name>
<dbReference type="RefSeq" id="WP_183278830.1">
    <property type="nucleotide sequence ID" value="NZ_BLZR01000001.1"/>
</dbReference>
<organism evidence="1 2">
    <name type="scientific">Clostridium fungisolvens</name>
    <dbReference type="NCBI Taxonomy" id="1604897"/>
    <lineage>
        <taxon>Bacteria</taxon>
        <taxon>Bacillati</taxon>
        <taxon>Bacillota</taxon>
        <taxon>Clostridia</taxon>
        <taxon>Eubacteriales</taxon>
        <taxon>Clostridiaceae</taxon>
        <taxon>Clostridium</taxon>
    </lineage>
</organism>
<reference evidence="1 2" key="1">
    <citation type="submission" date="2020-07" db="EMBL/GenBank/DDBJ databases">
        <title>A new beta-1,3-glucan-decomposing anaerobic bacterium isolated from anoxic soil subjected to biological soil disinfestation.</title>
        <authorList>
            <person name="Ueki A."/>
            <person name="Tonouchi A."/>
        </authorList>
    </citation>
    <scope>NUCLEOTIDE SEQUENCE [LARGE SCALE GENOMIC DNA]</scope>
    <source>
        <strain evidence="1 2">TW1</strain>
    </source>
</reference>
<evidence type="ECO:0000313" key="2">
    <source>
        <dbReference type="Proteomes" id="UP000580568"/>
    </source>
</evidence>
<dbReference type="Proteomes" id="UP000580568">
    <property type="component" value="Unassembled WGS sequence"/>
</dbReference>
<sequence>MGANTINTNMKNRVEAENGKVRVSVSYEHICPTDNSLAILLKNNKHKN</sequence>
<accession>A0A6V8SJP8</accession>
<evidence type="ECO:0000313" key="1">
    <source>
        <dbReference type="EMBL" id="GFP77459.1"/>
    </source>
</evidence>
<dbReference type="AlphaFoldDB" id="A0A6V8SJP8"/>
<dbReference type="EMBL" id="BLZR01000001">
    <property type="protein sequence ID" value="GFP77459.1"/>
    <property type="molecule type" value="Genomic_DNA"/>
</dbReference>
<proteinExistence type="predicted"/>
<protein>
    <submittedName>
        <fullName evidence="1">Uncharacterized protein</fullName>
    </submittedName>
</protein>